<sequence length="124" mass="14163">MIKKILSVFILVFNVSALLWGAYSYYSLSNSPIEAAIQKIKQAPETASDSLKIMKAYSKKEKIKRVDEIIGHYKELAEHTQLTKAATIGSIHTMSQFINYFIIVSLINILSIGYIIYLNRRNYL</sequence>
<reference evidence="2" key="1">
    <citation type="submission" date="2018-06" db="EMBL/GenBank/DDBJ databases">
        <authorList>
            <person name="Zhirakovskaya E."/>
        </authorList>
    </citation>
    <scope>NUCLEOTIDE SEQUENCE</scope>
</reference>
<dbReference type="EMBL" id="UOFJ01000527">
    <property type="protein sequence ID" value="VAW70532.1"/>
    <property type="molecule type" value="Genomic_DNA"/>
</dbReference>
<keyword evidence="1" id="KW-1133">Transmembrane helix</keyword>
<dbReference type="AlphaFoldDB" id="A0A3B0Y596"/>
<name>A0A3B0Y596_9ZZZZ</name>
<evidence type="ECO:0000256" key="1">
    <source>
        <dbReference type="SAM" id="Phobius"/>
    </source>
</evidence>
<protein>
    <submittedName>
        <fullName evidence="2">Uncharacterized protein</fullName>
    </submittedName>
</protein>
<keyword evidence="1" id="KW-0472">Membrane</keyword>
<proteinExistence type="predicted"/>
<organism evidence="2">
    <name type="scientific">hydrothermal vent metagenome</name>
    <dbReference type="NCBI Taxonomy" id="652676"/>
    <lineage>
        <taxon>unclassified sequences</taxon>
        <taxon>metagenomes</taxon>
        <taxon>ecological metagenomes</taxon>
    </lineage>
</organism>
<feature type="transmembrane region" description="Helical" evidence="1">
    <location>
        <begin position="97"/>
        <end position="118"/>
    </location>
</feature>
<keyword evidence="1" id="KW-0812">Transmembrane</keyword>
<accession>A0A3B0Y596</accession>
<evidence type="ECO:0000313" key="2">
    <source>
        <dbReference type="EMBL" id="VAW70532.1"/>
    </source>
</evidence>
<gene>
    <name evidence="2" type="ORF">MNBD_GAMMA10-2242</name>
</gene>